<gene>
    <name evidence="1" type="ORF">CLV83_3684</name>
</gene>
<sequence>MKIFSNSFNNGDAIPSRYCFASIDPDTHVALAENINPHLIWSEFPAGTKSFALICHDPDAPSVADDANQEGRTIPASLPRADFFHWVLFNIPASVTEIAEGSHCSGVTPKGKSGPDAPGGMSHGINSYTQWFAGDADMEGNYFGYDGPCPPWNDEIPHHYVFSIYALDVESIEAEPGVDGETLYEELEIHILDGAAITGTYTLNPSVA</sequence>
<dbReference type="InterPro" id="IPR005247">
    <property type="entry name" value="YbhB_YbcL/LppC-like"/>
</dbReference>
<organism evidence="1 2">
    <name type="scientific">Marinobacterium mangrovicola</name>
    <dbReference type="NCBI Taxonomy" id="1476959"/>
    <lineage>
        <taxon>Bacteria</taxon>
        <taxon>Pseudomonadati</taxon>
        <taxon>Pseudomonadota</taxon>
        <taxon>Gammaproteobacteria</taxon>
        <taxon>Oceanospirillales</taxon>
        <taxon>Oceanospirillaceae</taxon>
        <taxon>Marinobacterium</taxon>
    </lineage>
</organism>
<proteinExistence type="predicted"/>
<protein>
    <recommendedName>
        <fullName evidence="3">PBP family phospholipid-binding protein</fullName>
    </recommendedName>
</protein>
<dbReference type="InterPro" id="IPR008914">
    <property type="entry name" value="PEBP"/>
</dbReference>
<evidence type="ECO:0008006" key="3">
    <source>
        <dbReference type="Google" id="ProtNLM"/>
    </source>
</evidence>
<evidence type="ECO:0000313" key="1">
    <source>
        <dbReference type="EMBL" id="TCK04266.1"/>
    </source>
</evidence>
<dbReference type="Proteomes" id="UP000294546">
    <property type="component" value="Unassembled WGS sequence"/>
</dbReference>
<dbReference type="CDD" id="cd00865">
    <property type="entry name" value="PEBP_bact_arch"/>
    <property type="match status" value="1"/>
</dbReference>
<dbReference type="Pfam" id="PF01161">
    <property type="entry name" value="PBP"/>
    <property type="match status" value="1"/>
</dbReference>
<evidence type="ECO:0000313" key="2">
    <source>
        <dbReference type="Proteomes" id="UP000294546"/>
    </source>
</evidence>
<keyword evidence="2" id="KW-1185">Reference proteome</keyword>
<reference evidence="1 2" key="1">
    <citation type="submission" date="2019-03" db="EMBL/GenBank/DDBJ databases">
        <title>Genomic Encyclopedia of Archaeal and Bacterial Type Strains, Phase II (KMG-II): from individual species to whole genera.</title>
        <authorList>
            <person name="Goeker M."/>
        </authorList>
    </citation>
    <scope>NUCLEOTIDE SEQUENCE [LARGE SCALE GENOMIC DNA]</scope>
    <source>
        <strain evidence="1 2">DSM 27697</strain>
    </source>
</reference>
<dbReference type="AlphaFoldDB" id="A0A4V2PD89"/>
<dbReference type="OrthoDB" id="9797506at2"/>
<dbReference type="EMBL" id="SMFU01000011">
    <property type="protein sequence ID" value="TCK04266.1"/>
    <property type="molecule type" value="Genomic_DNA"/>
</dbReference>
<dbReference type="SUPFAM" id="SSF49777">
    <property type="entry name" value="PEBP-like"/>
    <property type="match status" value="1"/>
</dbReference>
<accession>A0A4V2PD89</accession>
<dbReference type="InterPro" id="IPR036610">
    <property type="entry name" value="PEBP-like_sf"/>
</dbReference>
<name>A0A4V2PD89_9GAMM</name>
<dbReference type="NCBIfam" id="TIGR00481">
    <property type="entry name" value="YbhB/YbcL family Raf kinase inhibitor-like protein"/>
    <property type="match status" value="1"/>
</dbReference>
<dbReference type="PANTHER" id="PTHR30289">
    <property type="entry name" value="UNCHARACTERIZED PROTEIN YBCL-RELATED"/>
    <property type="match status" value="1"/>
</dbReference>
<dbReference type="PANTHER" id="PTHR30289:SF1">
    <property type="entry name" value="PEBP (PHOSPHATIDYLETHANOLAMINE-BINDING PROTEIN) FAMILY PROTEIN"/>
    <property type="match status" value="1"/>
</dbReference>
<comment type="caution">
    <text evidence="1">The sequence shown here is derived from an EMBL/GenBank/DDBJ whole genome shotgun (WGS) entry which is preliminary data.</text>
</comment>
<dbReference type="RefSeq" id="WP_132295883.1">
    <property type="nucleotide sequence ID" value="NZ_SMFU01000011.1"/>
</dbReference>
<dbReference type="Gene3D" id="3.90.280.10">
    <property type="entry name" value="PEBP-like"/>
    <property type="match status" value="1"/>
</dbReference>